<keyword evidence="6" id="KW-0067">ATP-binding</keyword>
<dbReference type="InterPro" id="IPR011029">
    <property type="entry name" value="DEATH-like_dom_sf"/>
</dbReference>
<dbReference type="Gene3D" id="3.40.50.300">
    <property type="entry name" value="P-loop containing nucleotide triphosphate hydrolases"/>
    <property type="match status" value="1"/>
</dbReference>
<dbReference type="Gene3D" id="1.10.533.10">
    <property type="entry name" value="Death Domain, Fas"/>
    <property type="match status" value="1"/>
</dbReference>
<keyword evidence="3" id="KW-0433">Leucine-rich repeat</keyword>
<evidence type="ECO:0000256" key="7">
    <source>
        <dbReference type="SAM" id="MobiDB-lite"/>
    </source>
</evidence>
<evidence type="ECO:0000256" key="6">
    <source>
        <dbReference type="ARBA" id="ARBA00022840"/>
    </source>
</evidence>
<dbReference type="GO" id="GO:0005737">
    <property type="term" value="C:cytoplasm"/>
    <property type="evidence" value="ECO:0007669"/>
    <property type="project" value="UniProtKB-SubCell"/>
</dbReference>
<reference evidence="9" key="1">
    <citation type="submission" date="2016-05" db="EMBL/GenBank/DDBJ databases">
        <authorList>
            <person name="Lavstsen T."/>
            <person name="Jespersen J.S."/>
        </authorList>
    </citation>
    <scope>NUCLEOTIDE SEQUENCE</scope>
    <source>
        <tissue evidence="9">Brain</tissue>
    </source>
</reference>
<dbReference type="SMART" id="SM01288">
    <property type="entry name" value="FISNA"/>
    <property type="match status" value="1"/>
</dbReference>
<dbReference type="AlphaFoldDB" id="A0A1A7XCA5"/>
<dbReference type="GO" id="GO:0005524">
    <property type="term" value="F:ATP binding"/>
    <property type="evidence" value="ECO:0007669"/>
    <property type="project" value="UniProtKB-KW"/>
</dbReference>
<proteinExistence type="predicted"/>
<evidence type="ECO:0000256" key="2">
    <source>
        <dbReference type="ARBA" id="ARBA00022490"/>
    </source>
</evidence>
<dbReference type="Pfam" id="PF14484">
    <property type="entry name" value="FISNA"/>
    <property type="match status" value="1"/>
</dbReference>
<evidence type="ECO:0000256" key="3">
    <source>
        <dbReference type="ARBA" id="ARBA00022614"/>
    </source>
</evidence>
<dbReference type="InterPro" id="IPR041075">
    <property type="entry name" value="NOD1/2_WH"/>
</dbReference>
<protein>
    <recommendedName>
        <fullName evidence="8">FISNA domain-containing protein</fullName>
    </recommendedName>
</protein>
<gene>
    <name evidence="9" type="primary">Nfu_g_1_000309</name>
</gene>
<dbReference type="InterPro" id="IPR051261">
    <property type="entry name" value="NLR"/>
</dbReference>
<dbReference type="EMBL" id="HADW01014054">
    <property type="protein sequence ID" value="SBP15454.1"/>
    <property type="molecule type" value="Transcribed_RNA"/>
</dbReference>
<organism evidence="9">
    <name type="scientific">Iconisemion striatum</name>
    <dbReference type="NCBI Taxonomy" id="60296"/>
    <lineage>
        <taxon>Eukaryota</taxon>
        <taxon>Metazoa</taxon>
        <taxon>Chordata</taxon>
        <taxon>Craniata</taxon>
        <taxon>Vertebrata</taxon>
        <taxon>Euteleostomi</taxon>
        <taxon>Actinopterygii</taxon>
        <taxon>Neopterygii</taxon>
        <taxon>Teleostei</taxon>
        <taxon>Neoteleostei</taxon>
        <taxon>Acanthomorphata</taxon>
        <taxon>Ovalentaria</taxon>
        <taxon>Atherinomorphae</taxon>
        <taxon>Cyprinodontiformes</taxon>
        <taxon>Nothobranchiidae</taxon>
        <taxon>Iconisemion</taxon>
    </lineage>
</organism>
<comment type="subcellular location">
    <subcellularLocation>
        <location evidence="1">Cytoplasm</location>
    </subcellularLocation>
</comment>
<feature type="region of interest" description="Disordered" evidence="7">
    <location>
        <begin position="1"/>
        <end position="71"/>
    </location>
</feature>
<keyword evidence="4" id="KW-0677">Repeat</keyword>
<evidence type="ECO:0000256" key="5">
    <source>
        <dbReference type="ARBA" id="ARBA00022741"/>
    </source>
</evidence>
<feature type="compositionally biased region" description="Acidic residues" evidence="7">
    <location>
        <begin position="40"/>
        <end position="50"/>
    </location>
</feature>
<evidence type="ECO:0000256" key="1">
    <source>
        <dbReference type="ARBA" id="ARBA00004496"/>
    </source>
</evidence>
<keyword evidence="5" id="KW-0547">Nucleotide-binding</keyword>
<dbReference type="PANTHER" id="PTHR24106">
    <property type="entry name" value="NACHT, LRR AND CARD DOMAINS-CONTAINING"/>
    <property type="match status" value="1"/>
</dbReference>
<dbReference type="InterPro" id="IPR041267">
    <property type="entry name" value="NLRP_HD2"/>
</dbReference>
<dbReference type="InterPro" id="IPR007111">
    <property type="entry name" value="NACHT_NTPase"/>
</dbReference>
<evidence type="ECO:0000313" key="9">
    <source>
        <dbReference type="EMBL" id="SBP15454.1"/>
    </source>
</evidence>
<dbReference type="InterPro" id="IPR029495">
    <property type="entry name" value="NACHT-assoc"/>
</dbReference>
<dbReference type="InterPro" id="IPR027417">
    <property type="entry name" value="P-loop_NTPase"/>
</dbReference>
<dbReference type="Pfam" id="PF05729">
    <property type="entry name" value="NACHT"/>
    <property type="match status" value="1"/>
</dbReference>
<accession>A0A1A7XCA5</accession>
<evidence type="ECO:0000259" key="8">
    <source>
        <dbReference type="SMART" id="SM01288"/>
    </source>
</evidence>
<reference evidence="9" key="2">
    <citation type="submission" date="2016-06" db="EMBL/GenBank/DDBJ databases">
        <title>The genome of a short-lived fish provides insights into sex chromosome evolution and the genetic control of aging.</title>
        <authorList>
            <person name="Reichwald K."/>
            <person name="Felder M."/>
            <person name="Petzold A."/>
            <person name="Koch P."/>
            <person name="Groth M."/>
            <person name="Platzer M."/>
        </authorList>
    </citation>
    <scope>NUCLEOTIDE SEQUENCE</scope>
    <source>
        <tissue evidence="9">Brain</tissue>
    </source>
</reference>
<sequence>MEQDTGEHNTTTSGSEVDEDEKEKWKRPPSSYGSMKSDCESTDEKEEGEEGERPVPVLPEHPAPPGMRYHMMPSESAVSRFTETTQQTKPPGAMVIDTCSADPDELTEDELDDWDEPLYTCSPEPPEPLEMEDFMQTEEDGQPGRLDPEQDLPHIFKSIQSTLTDFSPEELFKFKTSYYTWQPGSVLTQVLQGDLLDFVDKSIEMLGADKALVNTIKTLESMDKKEEAEKLRNQCKKALFRSYLKNILVRKHQIIHEGVVQAGKQSFLNNVYVEPQLSTHGYGGVDPSHEFLPHPPTPLHVPAEDTFVGVNNLFRLQKDDGSPVRTVVTTGIAGVGMSVSVAKFSLDWAEERANRDLHYVIKLSFKSLWFLRNRSNPENMSISEAINYYYSEVKDFKLLDEENTKFLVIMDSFDCYQATLDWQNAPVINDNYTKAHVDVLVVNIIRGNLFRGARLWILGRRAAVSQIPPEFVDAVSELQGFSDEMKDEYLTKRFSNKEVAENIVQHYKRTPTLRILARHPFFCWILATVFDRCFQYQGYGTNPPRLTPFLIHIMIIQTNRRLRFYYGKAENELKWTDAEKKLLTKMAKLAFKMLEKNTNVFFEEDVKELGLSLTEVVVFSGLCTEISPPVSGRRTFSFIHYTFQEFMASLYVFLMFYLESKNILDSSSLSKHFTLGKSPSGLVKCAVGKTLNSPLGRYEMFLRYLCGLLSSACYFTLLRGFLYPHNTPKLTGLDAAQQQLEQAIKTAPAGRVDNLKECLREMIQDDD</sequence>
<name>A0A1A7XCA5_9TELE</name>
<dbReference type="Pfam" id="PF17779">
    <property type="entry name" value="WHD_NOD2"/>
    <property type="match status" value="1"/>
</dbReference>
<feature type="compositionally biased region" description="Pro residues" evidence="7">
    <location>
        <begin position="56"/>
        <end position="65"/>
    </location>
</feature>
<feature type="domain" description="FISNA" evidence="8">
    <location>
        <begin position="243"/>
        <end position="315"/>
    </location>
</feature>
<dbReference type="Pfam" id="PF17776">
    <property type="entry name" value="NLRC4_HD2"/>
    <property type="match status" value="1"/>
</dbReference>
<evidence type="ECO:0000256" key="4">
    <source>
        <dbReference type="ARBA" id="ARBA00022737"/>
    </source>
</evidence>
<keyword evidence="2" id="KW-0963">Cytoplasm</keyword>